<dbReference type="InterPro" id="IPR016039">
    <property type="entry name" value="Thiolase-like"/>
</dbReference>
<comment type="caution">
    <text evidence="14">The sequence shown here is derived from an EMBL/GenBank/DDBJ whole genome shotgun (WGS) entry which is preliminary data.</text>
</comment>
<dbReference type="Proteomes" id="UP000633205">
    <property type="component" value="Unassembled WGS sequence"/>
</dbReference>
<proteinExistence type="inferred from homology"/>
<dbReference type="PIRSF" id="PIRSF000429">
    <property type="entry name" value="Ac-CoA_Ac_transf"/>
    <property type="match status" value="1"/>
</dbReference>
<comment type="similarity">
    <text evidence="3 11">Belongs to the thiolase-like superfamily. Thiolase family.</text>
</comment>
<dbReference type="Gene3D" id="3.40.47.10">
    <property type="match status" value="1"/>
</dbReference>
<evidence type="ECO:0000256" key="9">
    <source>
        <dbReference type="ARBA" id="ARBA00023315"/>
    </source>
</evidence>
<dbReference type="PROSITE" id="PS00737">
    <property type="entry name" value="THIOLASE_2"/>
    <property type="match status" value="1"/>
</dbReference>
<dbReference type="InterPro" id="IPR020616">
    <property type="entry name" value="Thiolase_N"/>
</dbReference>
<dbReference type="CDD" id="cd00751">
    <property type="entry name" value="thiolase"/>
    <property type="match status" value="1"/>
</dbReference>
<protein>
    <submittedName>
        <fullName evidence="14">Acetyl-CoA acetyltransferase</fullName>
    </submittedName>
</protein>
<organism evidence="14 15">
    <name type="scientific">Microbacterium faecale</name>
    <dbReference type="NCBI Taxonomy" id="1804630"/>
    <lineage>
        <taxon>Bacteria</taxon>
        <taxon>Bacillati</taxon>
        <taxon>Actinomycetota</taxon>
        <taxon>Actinomycetes</taxon>
        <taxon>Micrococcales</taxon>
        <taxon>Microbacteriaceae</taxon>
        <taxon>Microbacterium</taxon>
    </lineage>
</organism>
<evidence type="ECO:0000259" key="13">
    <source>
        <dbReference type="Pfam" id="PF02803"/>
    </source>
</evidence>
<name>A0A917DBU4_9MICO</name>
<evidence type="ECO:0000256" key="7">
    <source>
        <dbReference type="ARBA" id="ARBA00023098"/>
    </source>
</evidence>
<accession>A0A917DBU4</accession>
<keyword evidence="6" id="KW-0809">Transit peptide</keyword>
<evidence type="ECO:0000256" key="2">
    <source>
        <dbReference type="ARBA" id="ARBA00005189"/>
    </source>
</evidence>
<evidence type="ECO:0000256" key="6">
    <source>
        <dbReference type="ARBA" id="ARBA00022946"/>
    </source>
</evidence>
<dbReference type="InterPro" id="IPR050215">
    <property type="entry name" value="Thiolase-like_sf_Thiolase"/>
</dbReference>
<sequence>MRRAVIVDTARTAQARSWRGGFNLTHPVTLAGAAVSAAVERSGVDPAEIADVVMGCAQPEGAAGNNIGRVAALRAGLPESVPGETVNRFCASGLQSLAIAAQRIIADECDVVVAGGVESITAVQNDLNTTQAIDPWMKRTVPDIYLPMLETAEIVASRYGVTREAQDAYGVRSHLRAADAQSAGLFDEEIVPVATRTAIRDRSGEMSVVDVVVDRDEGIRPNSSLESSASLRPVMAEGTVTAASASGFADGAAAAVVMDEDLAARRGLTPLGRFVGFAVAGCAPDEMGVGPVVAVPKLLERFGLGVDDIDLWELNEAFASQVLHCRDTLGIPDERLNVNGGAIAIGHPYGVSGTRLVGHALREGRRRDASRVVVTMCIGGGQGAAALFEIL</sequence>
<dbReference type="InterPro" id="IPR002155">
    <property type="entry name" value="Thiolase"/>
</dbReference>
<keyword evidence="5" id="KW-0276">Fatty acid metabolism</keyword>
<keyword evidence="9 11" id="KW-0012">Acyltransferase</keyword>
<reference evidence="14" key="1">
    <citation type="journal article" date="2014" name="Int. J. Syst. Evol. Microbiol.">
        <title>Complete genome sequence of Corynebacterium casei LMG S-19264T (=DSM 44701T), isolated from a smear-ripened cheese.</title>
        <authorList>
            <consortium name="US DOE Joint Genome Institute (JGI-PGF)"/>
            <person name="Walter F."/>
            <person name="Albersmeier A."/>
            <person name="Kalinowski J."/>
            <person name="Ruckert C."/>
        </authorList>
    </citation>
    <scope>NUCLEOTIDE SEQUENCE</scope>
    <source>
        <strain evidence="14">CGMCC 1.15152</strain>
    </source>
</reference>
<keyword evidence="7" id="KW-0443">Lipid metabolism</keyword>
<evidence type="ECO:0000256" key="10">
    <source>
        <dbReference type="PIRSR" id="PIRSR000429-1"/>
    </source>
</evidence>
<evidence type="ECO:0000313" key="15">
    <source>
        <dbReference type="Proteomes" id="UP000633205"/>
    </source>
</evidence>
<evidence type="ECO:0000256" key="5">
    <source>
        <dbReference type="ARBA" id="ARBA00022832"/>
    </source>
</evidence>
<dbReference type="AlphaFoldDB" id="A0A917DBU4"/>
<feature type="domain" description="Thiolase N-terminal" evidence="12">
    <location>
        <begin position="5"/>
        <end position="261"/>
    </location>
</feature>
<evidence type="ECO:0000256" key="3">
    <source>
        <dbReference type="ARBA" id="ARBA00010982"/>
    </source>
</evidence>
<feature type="active site" description="Proton acceptor" evidence="10">
    <location>
        <position position="377"/>
    </location>
</feature>
<comment type="subcellular location">
    <subcellularLocation>
        <location evidence="1">Peroxisome</location>
    </subcellularLocation>
</comment>
<dbReference type="PANTHER" id="PTHR43853:SF8">
    <property type="entry name" value="3-KETOACYL-COA THIOLASE, PEROXISOMAL"/>
    <property type="match status" value="1"/>
</dbReference>
<dbReference type="EMBL" id="BMHO01000001">
    <property type="protein sequence ID" value="GGD24699.1"/>
    <property type="molecule type" value="Genomic_DNA"/>
</dbReference>
<evidence type="ECO:0000256" key="8">
    <source>
        <dbReference type="ARBA" id="ARBA00023140"/>
    </source>
</evidence>
<dbReference type="FunFam" id="3.40.47.10:FF:000010">
    <property type="entry name" value="Acetyl-CoA acetyltransferase (Thiolase)"/>
    <property type="match status" value="1"/>
</dbReference>
<reference evidence="14" key="2">
    <citation type="submission" date="2020-09" db="EMBL/GenBank/DDBJ databases">
        <authorList>
            <person name="Sun Q."/>
            <person name="Zhou Y."/>
        </authorList>
    </citation>
    <scope>NUCLEOTIDE SEQUENCE</scope>
    <source>
        <strain evidence="14">CGMCC 1.15152</strain>
    </source>
</reference>
<dbReference type="NCBIfam" id="TIGR01930">
    <property type="entry name" value="AcCoA-C-Actrans"/>
    <property type="match status" value="1"/>
</dbReference>
<dbReference type="Pfam" id="PF02803">
    <property type="entry name" value="Thiolase_C"/>
    <property type="match status" value="1"/>
</dbReference>
<dbReference type="RefSeq" id="WP_188710355.1">
    <property type="nucleotide sequence ID" value="NZ_BMHO01000001.1"/>
</dbReference>
<comment type="pathway">
    <text evidence="2">Lipid metabolism.</text>
</comment>
<gene>
    <name evidence="14" type="ORF">GCM10010915_00780</name>
</gene>
<dbReference type="GO" id="GO:0005737">
    <property type="term" value="C:cytoplasm"/>
    <property type="evidence" value="ECO:0007669"/>
    <property type="project" value="UniProtKB-ARBA"/>
</dbReference>
<feature type="domain" description="Thiolase C-terminal" evidence="13">
    <location>
        <begin position="268"/>
        <end position="389"/>
    </location>
</feature>
<dbReference type="InterPro" id="IPR020615">
    <property type="entry name" value="Thiolase_acyl_enz_int_AS"/>
</dbReference>
<evidence type="ECO:0000256" key="11">
    <source>
        <dbReference type="RuleBase" id="RU003557"/>
    </source>
</evidence>
<dbReference type="PANTHER" id="PTHR43853">
    <property type="entry name" value="3-KETOACYL-COA THIOLASE, PEROXISOMAL"/>
    <property type="match status" value="1"/>
</dbReference>
<dbReference type="GO" id="GO:0006635">
    <property type="term" value="P:fatty acid beta-oxidation"/>
    <property type="evidence" value="ECO:0007669"/>
    <property type="project" value="TreeGrafter"/>
</dbReference>
<dbReference type="InterPro" id="IPR020613">
    <property type="entry name" value="Thiolase_CS"/>
</dbReference>
<keyword evidence="4 11" id="KW-0808">Transferase</keyword>
<feature type="active site" description="Acyl-thioester intermediate" evidence="10">
    <location>
        <position position="90"/>
    </location>
</feature>
<keyword evidence="15" id="KW-1185">Reference proteome</keyword>
<evidence type="ECO:0000313" key="14">
    <source>
        <dbReference type="EMBL" id="GGD24699.1"/>
    </source>
</evidence>
<dbReference type="SUPFAM" id="SSF53901">
    <property type="entry name" value="Thiolase-like"/>
    <property type="match status" value="2"/>
</dbReference>
<dbReference type="GO" id="GO:0010124">
    <property type="term" value="P:phenylacetate catabolic process"/>
    <property type="evidence" value="ECO:0007669"/>
    <property type="project" value="TreeGrafter"/>
</dbReference>
<dbReference type="InterPro" id="IPR020617">
    <property type="entry name" value="Thiolase_C"/>
</dbReference>
<evidence type="ECO:0000259" key="12">
    <source>
        <dbReference type="Pfam" id="PF00108"/>
    </source>
</evidence>
<keyword evidence="8" id="KW-0576">Peroxisome</keyword>
<evidence type="ECO:0000256" key="1">
    <source>
        <dbReference type="ARBA" id="ARBA00004275"/>
    </source>
</evidence>
<dbReference type="Pfam" id="PF00108">
    <property type="entry name" value="Thiolase_N"/>
    <property type="match status" value="1"/>
</dbReference>
<dbReference type="GO" id="GO:0003988">
    <property type="term" value="F:acetyl-CoA C-acyltransferase activity"/>
    <property type="evidence" value="ECO:0007669"/>
    <property type="project" value="TreeGrafter"/>
</dbReference>
<dbReference type="PROSITE" id="PS00098">
    <property type="entry name" value="THIOLASE_1"/>
    <property type="match status" value="1"/>
</dbReference>
<evidence type="ECO:0000256" key="4">
    <source>
        <dbReference type="ARBA" id="ARBA00022679"/>
    </source>
</evidence>
<feature type="active site" description="Proton acceptor" evidence="10">
    <location>
        <position position="347"/>
    </location>
</feature>